<organism evidence="1 2">
    <name type="scientific">Aaosphaeria arxii CBS 175.79</name>
    <dbReference type="NCBI Taxonomy" id="1450172"/>
    <lineage>
        <taxon>Eukaryota</taxon>
        <taxon>Fungi</taxon>
        <taxon>Dikarya</taxon>
        <taxon>Ascomycota</taxon>
        <taxon>Pezizomycotina</taxon>
        <taxon>Dothideomycetes</taxon>
        <taxon>Pleosporomycetidae</taxon>
        <taxon>Pleosporales</taxon>
        <taxon>Pleosporales incertae sedis</taxon>
        <taxon>Aaosphaeria</taxon>
    </lineage>
</organism>
<evidence type="ECO:0000313" key="2">
    <source>
        <dbReference type="Proteomes" id="UP000799778"/>
    </source>
</evidence>
<dbReference type="Pfam" id="PF12520">
    <property type="entry name" value="DUF3723"/>
    <property type="match status" value="1"/>
</dbReference>
<keyword evidence="2" id="KW-1185">Reference proteome</keyword>
<gene>
    <name evidence="1" type="ORF">BU24DRAFT_360599</name>
</gene>
<dbReference type="RefSeq" id="XP_033376679.1">
    <property type="nucleotide sequence ID" value="XM_033524112.1"/>
</dbReference>
<evidence type="ECO:0000313" key="1">
    <source>
        <dbReference type="EMBL" id="KAF2008340.1"/>
    </source>
</evidence>
<name>A0A6A5X619_9PLEO</name>
<reference evidence="1" key="1">
    <citation type="journal article" date="2020" name="Stud. Mycol.">
        <title>101 Dothideomycetes genomes: a test case for predicting lifestyles and emergence of pathogens.</title>
        <authorList>
            <person name="Haridas S."/>
            <person name="Albert R."/>
            <person name="Binder M."/>
            <person name="Bloem J."/>
            <person name="Labutti K."/>
            <person name="Salamov A."/>
            <person name="Andreopoulos B."/>
            <person name="Baker S."/>
            <person name="Barry K."/>
            <person name="Bills G."/>
            <person name="Bluhm B."/>
            <person name="Cannon C."/>
            <person name="Castanera R."/>
            <person name="Culley D."/>
            <person name="Daum C."/>
            <person name="Ezra D."/>
            <person name="Gonzalez J."/>
            <person name="Henrissat B."/>
            <person name="Kuo A."/>
            <person name="Liang C."/>
            <person name="Lipzen A."/>
            <person name="Lutzoni F."/>
            <person name="Magnuson J."/>
            <person name="Mondo S."/>
            <person name="Nolan M."/>
            <person name="Ohm R."/>
            <person name="Pangilinan J."/>
            <person name="Park H.-J."/>
            <person name="Ramirez L."/>
            <person name="Alfaro M."/>
            <person name="Sun H."/>
            <person name="Tritt A."/>
            <person name="Yoshinaga Y."/>
            <person name="Zwiers L.-H."/>
            <person name="Turgeon B."/>
            <person name="Goodwin S."/>
            <person name="Spatafora J."/>
            <person name="Crous P."/>
            <person name="Grigoriev I."/>
        </authorList>
    </citation>
    <scope>NUCLEOTIDE SEQUENCE</scope>
    <source>
        <strain evidence="1">CBS 175.79</strain>
    </source>
</reference>
<dbReference type="EMBL" id="ML978085">
    <property type="protein sequence ID" value="KAF2008340.1"/>
    <property type="molecule type" value="Genomic_DNA"/>
</dbReference>
<dbReference type="Proteomes" id="UP000799778">
    <property type="component" value="Unassembled WGS sequence"/>
</dbReference>
<sequence length="404" mass="47666">MPKTSQRSLRLQYKRHMPSCDGERYLHIRYYQRHRNIDHETRWKQLLSPTKQKTLVQIQRNPWLVEILDALESIRSLWADFHIGSLPPILSWRCNEEIKTYLLAMYSTWTNITNGQGWYCDEETVSLLQGLSPAWSTKDREKIELLGRENRIFRRIQHAKTRDEVIARVLRSEGMILTFKTFFKHTKLLGSIMLTLRHLVLPEKVRPSMQAMLEECFSNPRGDNRVYIQCTDDLHHQMYQEAPPQEHLRYAYWQLCLFIIRHKEHLITGLQTPKYSAPSECRGWQIRLGKLAGQLGFRTHRILELQQEDPDQGDVRRHVNDERPPGIFEQRRFQHAVATRRGVLRQFRWKLDTPSAKMVQHADESELSLRVCLFLPLITAALGQAPGYMLSRFGDVTLVMQAFL</sequence>
<dbReference type="GeneID" id="54281509"/>
<proteinExistence type="predicted"/>
<accession>A0A6A5X619</accession>
<dbReference type="InterPro" id="IPR022198">
    <property type="entry name" value="DUF3723"/>
</dbReference>
<dbReference type="AlphaFoldDB" id="A0A6A5X619"/>
<protein>
    <submittedName>
        <fullName evidence="1">Uncharacterized protein</fullName>
    </submittedName>
</protein>
<dbReference type="OrthoDB" id="4227485at2759"/>
<feature type="non-terminal residue" evidence="1">
    <location>
        <position position="404"/>
    </location>
</feature>